<dbReference type="EMBL" id="BJON01000021">
    <property type="protein sequence ID" value="GED71486.1"/>
    <property type="molecule type" value="Genomic_DNA"/>
</dbReference>
<dbReference type="PROSITE" id="PS50931">
    <property type="entry name" value="HTH_LYSR"/>
    <property type="match status" value="1"/>
</dbReference>
<dbReference type="PATRIC" id="fig|54915.3.peg.5918"/>
<evidence type="ECO:0000256" key="4">
    <source>
        <dbReference type="ARBA" id="ARBA00023163"/>
    </source>
</evidence>
<evidence type="ECO:0000256" key="1">
    <source>
        <dbReference type="ARBA" id="ARBA00009437"/>
    </source>
</evidence>
<evidence type="ECO:0000313" key="7">
    <source>
        <dbReference type="EMBL" id="KNB68971.1"/>
    </source>
</evidence>
<keyword evidence="3" id="KW-0238">DNA-binding</keyword>
<dbReference type="Proteomes" id="UP000036834">
    <property type="component" value="Unassembled WGS sequence"/>
</dbReference>
<dbReference type="InterPro" id="IPR000847">
    <property type="entry name" value="LysR_HTH_N"/>
</dbReference>
<evidence type="ECO:0000259" key="5">
    <source>
        <dbReference type="PROSITE" id="PS50931"/>
    </source>
</evidence>
<dbReference type="STRING" id="54915.ADS79_31110"/>
<dbReference type="GO" id="GO:0003700">
    <property type="term" value="F:DNA-binding transcription factor activity"/>
    <property type="evidence" value="ECO:0007669"/>
    <property type="project" value="InterPro"/>
</dbReference>
<dbReference type="EMBL" id="LGIQ01000016">
    <property type="protein sequence ID" value="KNB68971.1"/>
    <property type="molecule type" value="Genomic_DNA"/>
</dbReference>
<dbReference type="FunFam" id="1.10.10.10:FF:000001">
    <property type="entry name" value="LysR family transcriptional regulator"/>
    <property type="match status" value="1"/>
</dbReference>
<reference evidence="7" key="2">
    <citation type="submission" date="2015-07" db="EMBL/GenBank/DDBJ databases">
        <title>MeaNS - Measles Nucleotide Surveillance Program.</title>
        <authorList>
            <person name="Tran T."/>
            <person name="Druce J."/>
        </authorList>
    </citation>
    <scope>NUCLEOTIDE SEQUENCE</scope>
    <source>
        <strain evidence="7">DSM 9887</strain>
    </source>
</reference>
<dbReference type="InterPro" id="IPR005119">
    <property type="entry name" value="LysR_subst-bd"/>
</dbReference>
<protein>
    <submittedName>
        <fullName evidence="6 7">Transcriptional regulator</fullName>
    </submittedName>
</protein>
<proteinExistence type="inferred from homology"/>
<reference evidence="8" key="1">
    <citation type="submission" date="2015-07" db="EMBL/GenBank/DDBJ databases">
        <title>Genome sequencing project for genomic taxonomy and phylogenomics of Bacillus-like bacteria.</title>
        <authorList>
            <person name="Liu B."/>
            <person name="Wang J."/>
            <person name="Zhu Y."/>
            <person name="Liu G."/>
            <person name="Chen Q."/>
            <person name="Chen Z."/>
            <person name="Lan J."/>
            <person name="Che J."/>
            <person name="Ge C."/>
            <person name="Shi H."/>
            <person name="Pan Z."/>
            <person name="Liu X."/>
        </authorList>
    </citation>
    <scope>NUCLEOTIDE SEQUENCE [LARGE SCALE GENOMIC DNA]</scope>
    <source>
        <strain evidence="8">DSM 9887</strain>
    </source>
</reference>
<keyword evidence="9" id="KW-1185">Reference proteome</keyword>
<evidence type="ECO:0000256" key="2">
    <source>
        <dbReference type="ARBA" id="ARBA00023015"/>
    </source>
</evidence>
<dbReference type="PANTHER" id="PTHR30126">
    <property type="entry name" value="HTH-TYPE TRANSCRIPTIONAL REGULATOR"/>
    <property type="match status" value="1"/>
</dbReference>
<evidence type="ECO:0000313" key="6">
    <source>
        <dbReference type="EMBL" id="GED71486.1"/>
    </source>
</evidence>
<evidence type="ECO:0000313" key="8">
    <source>
        <dbReference type="Proteomes" id="UP000036834"/>
    </source>
</evidence>
<dbReference type="InterPro" id="IPR036388">
    <property type="entry name" value="WH-like_DNA-bd_sf"/>
</dbReference>
<dbReference type="Pfam" id="PF00126">
    <property type="entry name" value="HTH_1"/>
    <property type="match status" value="1"/>
</dbReference>
<evidence type="ECO:0000256" key="3">
    <source>
        <dbReference type="ARBA" id="ARBA00023125"/>
    </source>
</evidence>
<dbReference type="PRINTS" id="PR00039">
    <property type="entry name" value="HTHLYSR"/>
</dbReference>
<dbReference type="SUPFAM" id="SSF53850">
    <property type="entry name" value="Periplasmic binding protein-like II"/>
    <property type="match status" value="1"/>
</dbReference>
<gene>
    <name evidence="6" type="primary">citR</name>
    <name evidence="7" type="ORF">ADS79_31110</name>
    <name evidence="6" type="ORF">BRE01_51880</name>
</gene>
<comment type="similarity">
    <text evidence="1">Belongs to the LysR transcriptional regulatory family.</text>
</comment>
<dbReference type="SUPFAM" id="SSF46785">
    <property type="entry name" value="Winged helix' DNA-binding domain"/>
    <property type="match status" value="1"/>
</dbReference>
<dbReference type="GO" id="GO:0000976">
    <property type="term" value="F:transcription cis-regulatory region binding"/>
    <property type="evidence" value="ECO:0007669"/>
    <property type="project" value="TreeGrafter"/>
</dbReference>
<dbReference type="Gene3D" id="1.10.10.10">
    <property type="entry name" value="Winged helix-like DNA-binding domain superfamily/Winged helix DNA-binding domain"/>
    <property type="match status" value="1"/>
</dbReference>
<dbReference type="Gene3D" id="3.40.190.10">
    <property type="entry name" value="Periplasmic binding protein-like II"/>
    <property type="match status" value="2"/>
</dbReference>
<dbReference type="OrthoDB" id="9785745at2"/>
<keyword evidence="2" id="KW-0805">Transcription regulation</keyword>
<reference evidence="6 9" key="3">
    <citation type="submission" date="2019-06" db="EMBL/GenBank/DDBJ databases">
        <title>Whole genome shotgun sequence of Brevibacillus reuszeri NBRC 15719.</title>
        <authorList>
            <person name="Hosoyama A."/>
            <person name="Uohara A."/>
            <person name="Ohji S."/>
            <person name="Ichikawa N."/>
        </authorList>
    </citation>
    <scope>NUCLEOTIDE SEQUENCE [LARGE SCALE GENOMIC DNA]</scope>
    <source>
        <strain evidence="6 9">NBRC 15719</strain>
    </source>
</reference>
<evidence type="ECO:0000313" key="9">
    <source>
        <dbReference type="Proteomes" id="UP000319578"/>
    </source>
</evidence>
<accession>A0A0K9YJY2</accession>
<comment type="caution">
    <text evidence="7">The sequence shown here is derived from an EMBL/GenBank/DDBJ whole genome shotgun (WGS) entry which is preliminary data.</text>
</comment>
<organism evidence="7 8">
    <name type="scientific">Brevibacillus reuszeri</name>
    <dbReference type="NCBI Taxonomy" id="54915"/>
    <lineage>
        <taxon>Bacteria</taxon>
        <taxon>Bacillati</taxon>
        <taxon>Bacillota</taxon>
        <taxon>Bacilli</taxon>
        <taxon>Bacillales</taxon>
        <taxon>Paenibacillaceae</taxon>
        <taxon>Brevibacillus</taxon>
    </lineage>
</organism>
<dbReference type="AlphaFoldDB" id="A0A0K9YJY2"/>
<dbReference type="Pfam" id="PF03466">
    <property type="entry name" value="LysR_substrate"/>
    <property type="match status" value="1"/>
</dbReference>
<keyword evidence="4" id="KW-0804">Transcription</keyword>
<dbReference type="PANTHER" id="PTHR30126:SF64">
    <property type="entry name" value="HTH-TYPE TRANSCRIPTIONAL REGULATOR CITR"/>
    <property type="match status" value="1"/>
</dbReference>
<dbReference type="Proteomes" id="UP000319578">
    <property type="component" value="Unassembled WGS sequence"/>
</dbReference>
<dbReference type="CDD" id="cd05466">
    <property type="entry name" value="PBP2_LTTR_substrate"/>
    <property type="match status" value="1"/>
</dbReference>
<name>A0A0K9YJY2_9BACL</name>
<dbReference type="InterPro" id="IPR036390">
    <property type="entry name" value="WH_DNA-bd_sf"/>
</dbReference>
<sequence length="304" mass="34515">MDFRVLQTFMMAAQTENFHQTAEALYIAQPTVSQHIRQLEKELGIDLFERVGKRVRLTAAGKRYLPHAKGLLEQWHNGIEDLQAWRQGYREKLQLAVSPIIARAKFSHLLHRYTKLYPDVDISIKIVDSVDIGPLVQSGQADLGLTRIVPGEFQLTTFMLYEDPIVFAVPHSGGDMEAPLPDWEAEVQSNRLLTHNHPGYWDELLLLLRQRGLFLRTMAVSQVDITKRFIEDGLGVSFLPRSAVTRELFENRFIELPTPGLQLPSVASYLLVPKGGISEPAQRFVEVLQVLYPPMHPVQNSGRS</sequence>
<dbReference type="RefSeq" id="WP_049742354.1">
    <property type="nucleotide sequence ID" value="NZ_BJON01000021.1"/>
</dbReference>
<feature type="domain" description="HTH lysR-type" evidence="5">
    <location>
        <begin position="1"/>
        <end position="58"/>
    </location>
</feature>